<gene>
    <name evidence="6" type="primary">LOC105429814</name>
</gene>
<sequence>MNFDLYYKLDNDGYYNLHFVNTQKLSTNEIRNIFSAFGRVVGINGTKDESGYKFVKYKTLRETEDCLRGLHHSAIQLLPEKSKLHGLNKNIDKRDLNQSQTTRSNDQKTFNNNKQFDSNSIHNKNDKESLTSEDKRLNSSVGSNYQNFTYGHKSNLIQHEQELDSTIPNDRPSSSRQTFMKNNASNTTIDYEKYYRIGKDGTFSVHFPAKGLEIDQVKEMFSYYGKVLSVQPRGVNNGLMLVKYKTEEEVNRCIDGLWNSKMINILPQKDKINDERKKSDNLNPWQEAKVDTSERHPSSINKEFNSNIHNKKSLGIKEMPIYNHTKTSEENLWDNTDNFSDTGSRSSRQDYKSDTNKHHTGSYMSSNKYSFMKSNSIHNGIQNSECEIREEQQRIQPCSSKYTNTVINTSENAQINTNDKIPMLIADTEMKSKDLDAMSDSSSSNGIRNFSSKISIIPMQEIIVANIPEEYGVHYILHLIEKYSPISATFVKTISESNIRYCRVYLKNIQDAISIEEEFDNFDLAGKSLIVLRKSRLIDEIIYK</sequence>
<evidence type="ECO:0000256" key="1">
    <source>
        <dbReference type="ARBA" id="ARBA00022884"/>
    </source>
</evidence>
<dbReference type="AlphaFoldDB" id="A0A6I9WFD5"/>
<feature type="compositionally biased region" description="Basic and acidic residues" evidence="3">
    <location>
        <begin position="123"/>
        <end position="137"/>
    </location>
</feature>
<dbReference type="Gene3D" id="3.30.70.330">
    <property type="match status" value="1"/>
</dbReference>
<accession>A0A6I9WFD5</accession>
<feature type="compositionally biased region" description="Polar residues" evidence="3">
    <location>
        <begin position="333"/>
        <end position="346"/>
    </location>
</feature>
<dbReference type="InterPro" id="IPR035979">
    <property type="entry name" value="RBD_domain_sf"/>
</dbReference>
<name>A0A6I9WFD5_9HYME</name>
<dbReference type="InterPro" id="IPR012677">
    <property type="entry name" value="Nucleotide-bd_a/b_plait_sf"/>
</dbReference>
<feature type="compositionally biased region" description="Polar residues" evidence="3">
    <location>
        <begin position="97"/>
        <end position="122"/>
    </location>
</feature>
<dbReference type="KEGG" id="pbar:105429814"/>
<organism evidence="5 6">
    <name type="scientific">Pogonomyrmex barbatus</name>
    <name type="common">red harvester ant</name>
    <dbReference type="NCBI Taxonomy" id="144034"/>
    <lineage>
        <taxon>Eukaryota</taxon>
        <taxon>Metazoa</taxon>
        <taxon>Ecdysozoa</taxon>
        <taxon>Arthropoda</taxon>
        <taxon>Hexapoda</taxon>
        <taxon>Insecta</taxon>
        <taxon>Pterygota</taxon>
        <taxon>Neoptera</taxon>
        <taxon>Endopterygota</taxon>
        <taxon>Hymenoptera</taxon>
        <taxon>Apocrita</taxon>
        <taxon>Aculeata</taxon>
        <taxon>Formicoidea</taxon>
        <taxon>Formicidae</taxon>
        <taxon>Myrmicinae</taxon>
        <taxon>Pogonomyrmex</taxon>
    </lineage>
</organism>
<feature type="compositionally biased region" description="Basic and acidic residues" evidence="3">
    <location>
        <begin position="347"/>
        <end position="357"/>
    </location>
</feature>
<proteinExistence type="predicted"/>
<evidence type="ECO:0000313" key="6">
    <source>
        <dbReference type="RefSeq" id="XP_011641305.1"/>
    </source>
</evidence>
<dbReference type="SUPFAM" id="SSF54928">
    <property type="entry name" value="RNA-binding domain, RBD"/>
    <property type="match status" value="2"/>
</dbReference>
<keyword evidence="5" id="KW-1185">Reference proteome</keyword>
<dbReference type="GO" id="GO:0003723">
    <property type="term" value="F:RNA binding"/>
    <property type="evidence" value="ECO:0007669"/>
    <property type="project" value="UniProtKB-UniRule"/>
</dbReference>
<dbReference type="Pfam" id="PF00076">
    <property type="entry name" value="RRM_1"/>
    <property type="match status" value="1"/>
</dbReference>
<dbReference type="Proteomes" id="UP000504615">
    <property type="component" value="Unplaced"/>
</dbReference>
<dbReference type="GeneID" id="105429814"/>
<evidence type="ECO:0000313" key="5">
    <source>
        <dbReference type="Proteomes" id="UP000504615"/>
    </source>
</evidence>
<dbReference type="InterPro" id="IPR000504">
    <property type="entry name" value="RRM_dom"/>
</dbReference>
<dbReference type="CDD" id="cd00590">
    <property type="entry name" value="RRM_SF"/>
    <property type="match status" value="2"/>
</dbReference>
<feature type="domain" description="RRM" evidence="4">
    <location>
        <begin position="16"/>
        <end position="103"/>
    </location>
</feature>
<feature type="region of interest" description="Disordered" evidence="3">
    <location>
        <begin position="95"/>
        <end position="144"/>
    </location>
</feature>
<dbReference type="RefSeq" id="XP_011641305.1">
    <property type="nucleotide sequence ID" value="XM_011643003.2"/>
</dbReference>
<protein>
    <submittedName>
        <fullName evidence="6">Uncharacterized protein LOC105429814</fullName>
    </submittedName>
</protein>
<evidence type="ECO:0000256" key="2">
    <source>
        <dbReference type="PROSITE-ProRule" id="PRU00176"/>
    </source>
</evidence>
<evidence type="ECO:0000256" key="3">
    <source>
        <dbReference type="SAM" id="MobiDB-lite"/>
    </source>
</evidence>
<feature type="region of interest" description="Disordered" evidence="3">
    <location>
        <begin position="274"/>
        <end position="306"/>
    </location>
</feature>
<reference evidence="6" key="1">
    <citation type="submission" date="2025-08" db="UniProtKB">
        <authorList>
            <consortium name="RefSeq"/>
        </authorList>
    </citation>
    <scope>IDENTIFICATION</scope>
</reference>
<dbReference type="OrthoDB" id="7682993at2759"/>
<evidence type="ECO:0000259" key="4">
    <source>
        <dbReference type="PROSITE" id="PS50102"/>
    </source>
</evidence>
<feature type="region of interest" description="Disordered" evidence="3">
    <location>
        <begin position="331"/>
        <end position="367"/>
    </location>
</feature>
<feature type="compositionally biased region" description="Basic and acidic residues" evidence="3">
    <location>
        <begin position="288"/>
        <end position="297"/>
    </location>
</feature>
<dbReference type="PROSITE" id="PS50102">
    <property type="entry name" value="RRM"/>
    <property type="match status" value="1"/>
</dbReference>
<keyword evidence="1 2" id="KW-0694">RNA-binding</keyword>